<dbReference type="InterPro" id="IPR011990">
    <property type="entry name" value="TPR-like_helical_dom_sf"/>
</dbReference>
<protein>
    <recommendedName>
        <fullName evidence="1">AB hydrolase-1 domain-containing protein</fullName>
    </recommendedName>
</protein>
<dbReference type="AlphaFoldDB" id="W4LXQ1"/>
<organism evidence="2 3">
    <name type="scientific">Candidatus Entotheonella gemina</name>
    <dbReference type="NCBI Taxonomy" id="1429439"/>
    <lineage>
        <taxon>Bacteria</taxon>
        <taxon>Pseudomonadati</taxon>
        <taxon>Nitrospinota/Tectimicrobiota group</taxon>
        <taxon>Candidatus Tectimicrobiota</taxon>
        <taxon>Candidatus Entotheonellia</taxon>
        <taxon>Candidatus Entotheonellales</taxon>
        <taxon>Candidatus Entotheonellaceae</taxon>
        <taxon>Candidatus Entotheonella</taxon>
    </lineage>
</organism>
<dbReference type="HOGENOM" id="CLU_559832_0_0_7"/>
<dbReference type="Gene3D" id="3.40.50.1820">
    <property type="entry name" value="alpha/beta hydrolase"/>
    <property type="match status" value="1"/>
</dbReference>
<comment type="caution">
    <text evidence="2">The sequence shown here is derived from an EMBL/GenBank/DDBJ whole genome shotgun (WGS) entry which is preliminary data.</text>
</comment>
<dbReference type="SUPFAM" id="SSF53474">
    <property type="entry name" value="alpha/beta-Hydrolases"/>
    <property type="match status" value="1"/>
</dbReference>
<feature type="domain" description="AB hydrolase-1" evidence="1">
    <location>
        <begin position="242"/>
        <end position="468"/>
    </location>
</feature>
<dbReference type="EMBL" id="AZHX01001498">
    <property type="protein sequence ID" value="ETX02705.1"/>
    <property type="molecule type" value="Genomic_DNA"/>
</dbReference>
<keyword evidence="3" id="KW-1185">Reference proteome</keyword>
<dbReference type="PANTHER" id="PTHR43798:SF33">
    <property type="entry name" value="HYDROLASE, PUTATIVE (AFU_ORTHOLOGUE AFUA_2G14860)-RELATED"/>
    <property type="match status" value="1"/>
</dbReference>
<dbReference type="Gene3D" id="1.25.40.10">
    <property type="entry name" value="Tetratricopeptide repeat domain"/>
    <property type="match status" value="1"/>
</dbReference>
<dbReference type="PRINTS" id="PR00111">
    <property type="entry name" value="ABHYDROLASE"/>
</dbReference>
<dbReference type="PANTHER" id="PTHR43798">
    <property type="entry name" value="MONOACYLGLYCEROL LIPASE"/>
    <property type="match status" value="1"/>
</dbReference>
<name>W4LXQ1_9BACT</name>
<dbReference type="Proteomes" id="UP000019140">
    <property type="component" value="Unassembled WGS sequence"/>
</dbReference>
<dbReference type="InterPro" id="IPR000073">
    <property type="entry name" value="AB_hydrolase_1"/>
</dbReference>
<evidence type="ECO:0000313" key="3">
    <source>
        <dbReference type="Proteomes" id="UP000019140"/>
    </source>
</evidence>
<evidence type="ECO:0000259" key="1">
    <source>
        <dbReference type="Pfam" id="PF00561"/>
    </source>
</evidence>
<accession>W4LXQ1</accession>
<sequence length="487" mass="55205">MARIDRLPEASKTALQVASVIGREFSARLVERVSVKDHEAVQALGELRSVELIYQKAIFPELAYMFKHALTHDVAYESLLRQRRKGLHERVGEVIEKIYADRLPEFYETLAWHYEQGEIWPKAVDYHLRAADQARARFAYPEAVDHCTEAINIVERYEGTIGALLRAHENLGDLLSLIGQVEAANQAFDRALGIADTPATRQRIANKYHRLGTTVRNGARIAYYEHGSEEQTLLLMFPALYSKTMWQPIVEVLCQEFRVIVVEPRGAGKSDPITETYFLRDHVEDARAVVEATGNRPVVFVGISAAGALAVHFAAAYPHLVDKLVLVGSRPTLQVEEVLQIEIDPQEMRQRKQRRQERRENLLAGDHEQAIRSFLNFIYSEPGSRNLIEVLTQNAMEAQPKTIVDFLTVEDPDRELRPLLPMLQAPTLVLHGEMDCGVPVEAGRYLADHIAGAQFYLFKHRGHVPMFTATSEFARVVRNFIRTGRPT</sequence>
<dbReference type="Pfam" id="PF00561">
    <property type="entry name" value="Abhydrolase_1"/>
    <property type="match status" value="1"/>
</dbReference>
<reference evidence="2 3" key="1">
    <citation type="journal article" date="2014" name="Nature">
        <title>An environmental bacterial taxon with a large and distinct metabolic repertoire.</title>
        <authorList>
            <person name="Wilson M.C."/>
            <person name="Mori T."/>
            <person name="Ruckert C."/>
            <person name="Uria A.R."/>
            <person name="Helf M.J."/>
            <person name="Takada K."/>
            <person name="Gernert C."/>
            <person name="Steffens U.A."/>
            <person name="Heycke N."/>
            <person name="Schmitt S."/>
            <person name="Rinke C."/>
            <person name="Helfrich E.J."/>
            <person name="Brachmann A.O."/>
            <person name="Gurgui C."/>
            <person name="Wakimoto T."/>
            <person name="Kracht M."/>
            <person name="Crusemann M."/>
            <person name="Hentschel U."/>
            <person name="Abe I."/>
            <person name="Matsunaga S."/>
            <person name="Kalinowski J."/>
            <person name="Takeyama H."/>
            <person name="Piel J."/>
        </authorList>
    </citation>
    <scope>NUCLEOTIDE SEQUENCE [LARGE SCALE GENOMIC DNA]</scope>
    <source>
        <strain evidence="3">TSY2</strain>
    </source>
</reference>
<proteinExistence type="predicted"/>
<gene>
    <name evidence="2" type="ORF">ETSY2_34985</name>
</gene>
<dbReference type="InterPro" id="IPR029058">
    <property type="entry name" value="AB_hydrolase_fold"/>
</dbReference>
<dbReference type="SUPFAM" id="SSF48452">
    <property type="entry name" value="TPR-like"/>
    <property type="match status" value="1"/>
</dbReference>
<dbReference type="GO" id="GO:0016020">
    <property type="term" value="C:membrane"/>
    <property type="evidence" value="ECO:0007669"/>
    <property type="project" value="TreeGrafter"/>
</dbReference>
<evidence type="ECO:0000313" key="2">
    <source>
        <dbReference type="EMBL" id="ETX02705.1"/>
    </source>
</evidence>
<dbReference type="InterPro" id="IPR050266">
    <property type="entry name" value="AB_hydrolase_sf"/>
</dbReference>